<keyword evidence="4 13" id="KW-0132">Cell division</keyword>
<feature type="domain" description="Enolpyruvate transferase" evidence="14">
    <location>
        <begin position="7"/>
        <end position="414"/>
    </location>
</feature>
<accession>A0A437GY45</accession>
<dbReference type="InterPro" id="IPR036968">
    <property type="entry name" value="Enolpyruvate_Tfrase_sf"/>
</dbReference>
<comment type="pathway">
    <text evidence="2 13">Cell wall biogenesis; peptidoglycan biosynthesis.</text>
</comment>
<comment type="similarity">
    <text evidence="11 13">Belongs to the EPSP synthase family. MurA subfamily.</text>
</comment>
<comment type="function">
    <text evidence="13">Cell wall formation. Adds enolpyruvyl to UDP-N-acetylglucosamine.</text>
</comment>
<dbReference type="GO" id="GO:0019277">
    <property type="term" value="P:UDP-N-acetylgalactosamine biosynthetic process"/>
    <property type="evidence" value="ECO:0007669"/>
    <property type="project" value="InterPro"/>
</dbReference>
<dbReference type="RefSeq" id="WP_127612083.1">
    <property type="nucleotide sequence ID" value="NZ_RXOL01000002.1"/>
</dbReference>
<comment type="caution">
    <text evidence="15">The sequence shown here is derived from an EMBL/GenBank/DDBJ whole genome shotgun (WGS) entry which is preliminary data.</text>
</comment>
<dbReference type="GO" id="GO:0008360">
    <property type="term" value="P:regulation of cell shape"/>
    <property type="evidence" value="ECO:0007669"/>
    <property type="project" value="UniProtKB-KW"/>
</dbReference>
<keyword evidence="8 13" id="KW-0131">Cell cycle</keyword>
<evidence type="ECO:0000259" key="14">
    <source>
        <dbReference type="Pfam" id="PF00275"/>
    </source>
</evidence>
<feature type="binding site" evidence="13">
    <location>
        <position position="313"/>
    </location>
    <ligand>
        <name>UDP-N-acetyl-alpha-D-glucosamine</name>
        <dbReference type="ChEBI" id="CHEBI:57705"/>
    </ligand>
</feature>
<gene>
    <name evidence="13 15" type="primary">murA</name>
    <name evidence="15" type="ORF">EKN06_06400</name>
</gene>
<dbReference type="GO" id="GO:0071555">
    <property type="term" value="P:cell wall organization"/>
    <property type="evidence" value="ECO:0007669"/>
    <property type="project" value="UniProtKB-KW"/>
</dbReference>
<dbReference type="GO" id="GO:0009252">
    <property type="term" value="P:peptidoglycan biosynthetic process"/>
    <property type="evidence" value="ECO:0007669"/>
    <property type="project" value="UniProtKB-UniRule"/>
</dbReference>
<comment type="caution">
    <text evidence="13">Lacks conserved residue(s) required for the propagation of feature annotation.</text>
</comment>
<dbReference type="EMBL" id="RXOL01000002">
    <property type="protein sequence ID" value="RVQ67576.1"/>
    <property type="molecule type" value="Genomic_DNA"/>
</dbReference>
<protein>
    <recommendedName>
        <fullName evidence="13">UDP-N-acetylglucosamine 1-carboxyvinyltransferase</fullName>
        <ecNumber evidence="13">2.5.1.7</ecNumber>
    </recommendedName>
    <alternativeName>
        <fullName evidence="13">Enoylpyruvate transferase</fullName>
    </alternativeName>
    <alternativeName>
        <fullName evidence="13">UDP-N-acetylglucosamine enolpyruvyl transferase</fullName>
        <shortName evidence="13">EPT</shortName>
    </alternativeName>
</protein>
<evidence type="ECO:0000256" key="13">
    <source>
        <dbReference type="HAMAP-Rule" id="MF_00111"/>
    </source>
</evidence>
<evidence type="ECO:0000256" key="1">
    <source>
        <dbReference type="ARBA" id="ARBA00004496"/>
    </source>
</evidence>
<dbReference type="Pfam" id="PF00275">
    <property type="entry name" value="EPSP_synthase"/>
    <property type="match status" value="1"/>
</dbReference>
<dbReference type="GO" id="GO:0008760">
    <property type="term" value="F:UDP-N-acetylglucosamine 1-carboxyvinyltransferase activity"/>
    <property type="evidence" value="ECO:0007669"/>
    <property type="project" value="UniProtKB-UniRule"/>
</dbReference>
<keyword evidence="7 13" id="KW-0573">Peptidoglycan synthesis</keyword>
<dbReference type="UniPathway" id="UPA00219"/>
<keyword evidence="10 13" id="KW-0670">Pyruvate</keyword>
<name>A0A437GY45_9SPHN</name>
<evidence type="ECO:0000256" key="2">
    <source>
        <dbReference type="ARBA" id="ARBA00004752"/>
    </source>
</evidence>
<proteinExistence type="inferred from homology"/>
<dbReference type="SUPFAM" id="SSF55205">
    <property type="entry name" value="EPT/RTPC-like"/>
    <property type="match status" value="1"/>
</dbReference>
<keyword evidence="16" id="KW-1185">Reference proteome</keyword>
<dbReference type="NCBIfam" id="TIGR01072">
    <property type="entry name" value="murA"/>
    <property type="match status" value="1"/>
</dbReference>
<dbReference type="NCBIfam" id="NF006873">
    <property type="entry name" value="PRK09369.1"/>
    <property type="match status" value="1"/>
</dbReference>
<keyword evidence="6 13" id="KW-0133">Cell shape</keyword>
<dbReference type="AlphaFoldDB" id="A0A437GY45"/>
<dbReference type="Proteomes" id="UP000283003">
    <property type="component" value="Unassembled WGS sequence"/>
</dbReference>
<feature type="modified residue" description="2-(S-cysteinyl)pyruvic acid O-phosphothioketal" evidence="13">
    <location>
        <position position="123"/>
    </location>
</feature>
<evidence type="ECO:0000313" key="15">
    <source>
        <dbReference type="EMBL" id="RVQ67576.1"/>
    </source>
</evidence>
<dbReference type="InterPro" id="IPR013792">
    <property type="entry name" value="RNA3'P_cycl/enolpyr_Trfase_a/b"/>
</dbReference>
<reference evidence="15 16" key="1">
    <citation type="submission" date="2018-12" db="EMBL/GenBank/DDBJ databases">
        <title>Croceicoccus ponticola sp. nov., a lipolytic bacterium isolated from seawater.</title>
        <authorList>
            <person name="Yoon J.-H."/>
        </authorList>
    </citation>
    <scope>NUCLEOTIDE SEQUENCE [LARGE SCALE GENOMIC DNA]</scope>
    <source>
        <strain evidence="15 16">GM-16</strain>
    </source>
</reference>
<evidence type="ECO:0000256" key="3">
    <source>
        <dbReference type="ARBA" id="ARBA00022490"/>
    </source>
</evidence>
<feature type="active site" description="Proton donor" evidence="13">
    <location>
        <position position="123"/>
    </location>
</feature>
<evidence type="ECO:0000256" key="10">
    <source>
        <dbReference type="ARBA" id="ARBA00023317"/>
    </source>
</evidence>
<feature type="binding site" evidence="13">
    <location>
        <position position="335"/>
    </location>
    <ligand>
        <name>UDP-N-acetyl-alpha-D-glucosamine</name>
        <dbReference type="ChEBI" id="CHEBI:57705"/>
    </ligand>
</feature>
<evidence type="ECO:0000256" key="11">
    <source>
        <dbReference type="ARBA" id="ARBA00038367"/>
    </source>
</evidence>
<dbReference type="HAMAP" id="MF_00111">
    <property type="entry name" value="MurA"/>
    <property type="match status" value="1"/>
</dbReference>
<keyword evidence="5 13" id="KW-0808">Transferase</keyword>
<evidence type="ECO:0000256" key="4">
    <source>
        <dbReference type="ARBA" id="ARBA00022618"/>
    </source>
</evidence>
<organism evidence="15 16">
    <name type="scientific">Croceicoccus ponticola</name>
    <dbReference type="NCBI Taxonomy" id="2217664"/>
    <lineage>
        <taxon>Bacteria</taxon>
        <taxon>Pseudomonadati</taxon>
        <taxon>Pseudomonadota</taxon>
        <taxon>Alphaproteobacteria</taxon>
        <taxon>Sphingomonadales</taxon>
        <taxon>Erythrobacteraceae</taxon>
        <taxon>Croceicoccus</taxon>
    </lineage>
</organism>
<dbReference type="InterPro" id="IPR050068">
    <property type="entry name" value="MurA_subfamily"/>
</dbReference>
<dbReference type="GO" id="GO:0005737">
    <property type="term" value="C:cytoplasm"/>
    <property type="evidence" value="ECO:0007669"/>
    <property type="project" value="UniProtKB-SubCell"/>
</dbReference>
<comment type="catalytic activity">
    <reaction evidence="12 13">
        <text>phosphoenolpyruvate + UDP-N-acetyl-alpha-D-glucosamine = UDP-N-acetyl-3-O-(1-carboxyvinyl)-alpha-D-glucosamine + phosphate</text>
        <dbReference type="Rhea" id="RHEA:18681"/>
        <dbReference type="ChEBI" id="CHEBI:43474"/>
        <dbReference type="ChEBI" id="CHEBI:57705"/>
        <dbReference type="ChEBI" id="CHEBI:58702"/>
        <dbReference type="ChEBI" id="CHEBI:68483"/>
        <dbReference type="EC" id="2.5.1.7"/>
    </reaction>
</comment>
<dbReference type="InterPro" id="IPR005750">
    <property type="entry name" value="UDP_GlcNAc_COvinyl_MurA"/>
</dbReference>
<dbReference type="PANTHER" id="PTHR43783:SF1">
    <property type="entry name" value="UDP-N-ACETYLGLUCOSAMINE 1-CARBOXYVINYLTRANSFERASE"/>
    <property type="match status" value="1"/>
</dbReference>
<evidence type="ECO:0000256" key="12">
    <source>
        <dbReference type="ARBA" id="ARBA00047527"/>
    </source>
</evidence>
<evidence type="ECO:0000313" key="16">
    <source>
        <dbReference type="Proteomes" id="UP000283003"/>
    </source>
</evidence>
<evidence type="ECO:0000256" key="5">
    <source>
        <dbReference type="ARBA" id="ARBA00022679"/>
    </source>
</evidence>
<feature type="binding site" evidence="13">
    <location>
        <begin position="22"/>
        <end position="23"/>
    </location>
    <ligand>
        <name>phosphoenolpyruvate</name>
        <dbReference type="ChEBI" id="CHEBI:58702"/>
    </ligand>
</feature>
<dbReference type="Gene3D" id="3.65.10.10">
    <property type="entry name" value="Enolpyruvate transferase domain"/>
    <property type="match status" value="2"/>
</dbReference>
<feature type="binding site" evidence="13">
    <location>
        <position position="99"/>
    </location>
    <ligand>
        <name>UDP-N-acetyl-alpha-D-glucosamine</name>
        <dbReference type="ChEBI" id="CHEBI:57705"/>
    </ligand>
</feature>
<evidence type="ECO:0000256" key="9">
    <source>
        <dbReference type="ARBA" id="ARBA00023316"/>
    </source>
</evidence>
<sequence length="427" mass="45218">MDKIIIEGGKRLEGTLPISGAKNAALTLVPCALLTEEPLTLRNLPRLADIDGFQHLMNQFGVSTTIAGSRPEDFGRVMTMQTPRLTNTTAPYELVRKMRASILVLGPLLGRAGEATVSLPGGCAIGNRPIDLHLKVMEALGATIELTSGYVRAHAPDGGLPGGEFSFPVVSVGATENALMAAVLANGTSRLDNAAREPEIVDLCNLLVAMGAEIEGIGESLITIHGVKRLHGATYRVMPDRIEAGSYACAAAITGGDVTLAGANMKDMSATNHALRNAGVHVEEVKGGVRVYSDGPIRPVNLSTAPYPGFPTDMQAQMMALLSMAQGTSVLTETIFENRYMHVPELNRMGAHIETQGRTAIVHGVEKLTGAEVMATDLRASMSLVIAGLAAEGETTVHRLYHLDRGYERLEEKLGLVGANIQRVGGD</sequence>
<dbReference type="GO" id="GO:0051301">
    <property type="term" value="P:cell division"/>
    <property type="evidence" value="ECO:0007669"/>
    <property type="project" value="UniProtKB-KW"/>
</dbReference>
<dbReference type="FunFam" id="3.65.10.10:FF:000001">
    <property type="entry name" value="UDP-N-acetylglucosamine 1-carboxyvinyltransferase"/>
    <property type="match status" value="1"/>
</dbReference>
<feature type="binding site" evidence="13">
    <location>
        <begin position="128"/>
        <end position="132"/>
    </location>
    <ligand>
        <name>UDP-N-acetyl-alpha-D-glucosamine</name>
        <dbReference type="ChEBI" id="CHEBI:57705"/>
    </ligand>
</feature>
<keyword evidence="3 13" id="KW-0963">Cytoplasm</keyword>
<evidence type="ECO:0000256" key="8">
    <source>
        <dbReference type="ARBA" id="ARBA00023306"/>
    </source>
</evidence>
<dbReference type="EC" id="2.5.1.7" evidence="13"/>
<evidence type="ECO:0000256" key="6">
    <source>
        <dbReference type="ARBA" id="ARBA00022960"/>
    </source>
</evidence>
<evidence type="ECO:0000256" key="7">
    <source>
        <dbReference type="ARBA" id="ARBA00022984"/>
    </source>
</evidence>
<dbReference type="PANTHER" id="PTHR43783">
    <property type="entry name" value="UDP-N-ACETYLGLUCOSAMINE 1-CARBOXYVINYLTRANSFERASE"/>
    <property type="match status" value="1"/>
</dbReference>
<dbReference type="CDD" id="cd01555">
    <property type="entry name" value="UdpNAET"/>
    <property type="match status" value="1"/>
</dbReference>
<dbReference type="InterPro" id="IPR001986">
    <property type="entry name" value="Enolpyruvate_Tfrase_dom"/>
</dbReference>
<dbReference type="OrthoDB" id="9803760at2"/>
<comment type="subcellular location">
    <subcellularLocation>
        <location evidence="1 13">Cytoplasm</location>
    </subcellularLocation>
</comment>
<keyword evidence="9 13" id="KW-0961">Cell wall biogenesis/degradation</keyword>